<comment type="pathway">
    <text evidence="1">Lipid metabolism.</text>
</comment>
<dbReference type="CDD" id="cd07989">
    <property type="entry name" value="LPLAT_AGPAT-like"/>
    <property type="match status" value="1"/>
</dbReference>
<dbReference type="EMBL" id="JPGG01000012">
    <property type="protein sequence ID" value="KGC20214.1"/>
    <property type="molecule type" value="Genomic_DNA"/>
</dbReference>
<organism evidence="5 6">
    <name type="scientific">Burkholderia gladioli</name>
    <name type="common">Pseudomonas marginata</name>
    <name type="synonym">Phytomonas marginata</name>
    <dbReference type="NCBI Taxonomy" id="28095"/>
    <lineage>
        <taxon>Bacteria</taxon>
        <taxon>Pseudomonadati</taxon>
        <taxon>Pseudomonadota</taxon>
        <taxon>Betaproteobacteria</taxon>
        <taxon>Burkholderiales</taxon>
        <taxon>Burkholderiaceae</taxon>
        <taxon>Burkholderia</taxon>
    </lineage>
</organism>
<feature type="domain" description="Phospholipid/glycerol acyltransferase" evidence="4">
    <location>
        <begin position="39"/>
        <end position="156"/>
    </location>
</feature>
<dbReference type="GO" id="GO:0003841">
    <property type="term" value="F:1-acylglycerol-3-phosphate O-acyltransferase activity"/>
    <property type="evidence" value="ECO:0007669"/>
    <property type="project" value="TreeGrafter"/>
</dbReference>
<accession>A0AAW3FAA3</accession>
<dbReference type="AlphaFoldDB" id="A0AAW3FAA3"/>
<dbReference type="GO" id="GO:0006654">
    <property type="term" value="P:phosphatidic acid biosynthetic process"/>
    <property type="evidence" value="ECO:0007669"/>
    <property type="project" value="TreeGrafter"/>
</dbReference>
<evidence type="ECO:0000259" key="4">
    <source>
        <dbReference type="SMART" id="SM00563"/>
    </source>
</evidence>
<dbReference type="Pfam" id="PF01553">
    <property type="entry name" value="Acyltransferase"/>
    <property type="match status" value="1"/>
</dbReference>
<evidence type="ECO:0000256" key="1">
    <source>
        <dbReference type="ARBA" id="ARBA00005189"/>
    </source>
</evidence>
<dbReference type="InterPro" id="IPR002123">
    <property type="entry name" value="Plipid/glycerol_acylTrfase"/>
</dbReference>
<comment type="caution">
    <text evidence="5">The sequence shown here is derived from an EMBL/GenBank/DDBJ whole genome shotgun (WGS) entry which is preliminary data.</text>
</comment>
<evidence type="ECO:0000256" key="3">
    <source>
        <dbReference type="ARBA" id="ARBA00023315"/>
    </source>
</evidence>
<protein>
    <submittedName>
        <fullName evidence="5">Acyltransferase family protein</fullName>
    </submittedName>
</protein>
<proteinExistence type="predicted"/>
<dbReference type="PANTHER" id="PTHR10434:SF11">
    <property type="entry name" value="1-ACYL-SN-GLYCEROL-3-PHOSPHATE ACYLTRANSFERASE"/>
    <property type="match status" value="1"/>
</dbReference>
<dbReference type="SMART" id="SM00563">
    <property type="entry name" value="PlsC"/>
    <property type="match status" value="1"/>
</dbReference>
<reference evidence="5 6" key="1">
    <citation type="submission" date="2014-04" db="EMBL/GenBank/DDBJ databases">
        <authorList>
            <person name="Bishop-Lilly K.A."/>
            <person name="Broomall S.M."/>
            <person name="Chain P.S."/>
            <person name="Chertkov O."/>
            <person name="Coyne S.R."/>
            <person name="Daligault H.E."/>
            <person name="Davenport K.W."/>
            <person name="Erkkila T."/>
            <person name="Frey K.G."/>
            <person name="Gibbons H.S."/>
            <person name="Gu W."/>
            <person name="Jaissle J."/>
            <person name="Johnson S.L."/>
            <person name="Koroleva G.I."/>
            <person name="Ladner J.T."/>
            <person name="Lo C.-C."/>
            <person name="Minogue T.D."/>
            <person name="Munk C."/>
            <person name="Palacios G.F."/>
            <person name="Redden C.L."/>
            <person name="Rosenzweig C.N."/>
            <person name="Scholz M.B."/>
            <person name="Teshima H."/>
            <person name="Xu Y."/>
        </authorList>
    </citation>
    <scope>NUCLEOTIDE SEQUENCE [LARGE SCALE GENOMIC DNA]</scope>
    <source>
        <strain evidence="6">gladioli</strain>
    </source>
</reference>
<sequence>MRNRSPTSTWRALVLKLLRVHVDGASTAPIWARVASRPHIVCANHVSMLDGIVIALASPVPLTFAVDPAYSRHSPVARLGLALLSKAGLGNVVPMDMGSPFGLRTLRRALDAGRSVMVFPEGRISPDGRPQPLLPGAIWLHRASAAPVVWFSIAGAERSRLFAKAGRRWWPAVMVTASPTVLTLNSRRKSS</sequence>
<evidence type="ECO:0000256" key="2">
    <source>
        <dbReference type="ARBA" id="ARBA00022679"/>
    </source>
</evidence>
<keyword evidence="3 5" id="KW-0012">Acyltransferase</keyword>
<name>A0AAW3FAA3_BURGA</name>
<evidence type="ECO:0000313" key="5">
    <source>
        <dbReference type="EMBL" id="KGC20214.1"/>
    </source>
</evidence>
<keyword evidence="2" id="KW-0808">Transferase</keyword>
<dbReference type="Proteomes" id="UP000029590">
    <property type="component" value="Unassembled WGS sequence"/>
</dbReference>
<gene>
    <name evidence="5" type="ORF">DM48_7866</name>
</gene>
<evidence type="ECO:0000313" key="6">
    <source>
        <dbReference type="Proteomes" id="UP000029590"/>
    </source>
</evidence>
<dbReference type="PANTHER" id="PTHR10434">
    <property type="entry name" value="1-ACYL-SN-GLYCEROL-3-PHOSPHATE ACYLTRANSFERASE"/>
    <property type="match status" value="1"/>
</dbReference>
<dbReference type="SUPFAM" id="SSF69593">
    <property type="entry name" value="Glycerol-3-phosphate (1)-acyltransferase"/>
    <property type="match status" value="1"/>
</dbReference>